<protein>
    <submittedName>
        <fullName evidence="1">Uncharacterized protein</fullName>
    </submittedName>
</protein>
<dbReference type="InterPro" id="IPR042316">
    <property type="entry name" value="IRKI-like"/>
</dbReference>
<dbReference type="PANTHER" id="PTHR31029:SF8">
    <property type="entry name" value="OS09G0488800 PROTEIN"/>
    <property type="match status" value="1"/>
</dbReference>
<name>A0A6G1C704_9ORYZ</name>
<sequence length="251" mass="28413">MNDDVVTKILSRLPTKADWSEDHGIDAGAFKFLSSSRVPPLSSSHHAAAAQPRPKHRGAQILSWLFPRTKKKAKPEMMSPSAIERENMLQLLKEWGLLSLDSLRRDLADANAHRDAALQEAAEMRSSLALMNQAMYQDFENCTFQKNGSPRCLDPKQDSQESFASFVALRNLSWNEQLVNLPPVDGDSGWNHLRPSACFYFHRPSDEYRVLCYRKGINYILSTSSGEPRRLGPVPHHQRRMCYTLCCVNVG</sequence>
<organism evidence="1 2">
    <name type="scientific">Oryza meyeriana var. granulata</name>
    <dbReference type="NCBI Taxonomy" id="110450"/>
    <lineage>
        <taxon>Eukaryota</taxon>
        <taxon>Viridiplantae</taxon>
        <taxon>Streptophyta</taxon>
        <taxon>Embryophyta</taxon>
        <taxon>Tracheophyta</taxon>
        <taxon>Spermatophyta</taxon>
        <taxon>Magnoliopsida</taxon>
        <taxon>Liliopsida</taxon>
        <taxon>Poales</taxon>
        <taxon>Poaceae</taxon>
        <taxon>BOP clade</taxon>
        <taxon>Oryzoideae</taxon>
        <taxon>Oryzeae</taxon>
        <taxon>Oryzinae</taxon>
        <taxon>Oryza</taxon>
        <taxon>Oryza meyeriana</taxon>
    </lineage>
</organism>
<dbReference type="PANTHER" id="PTHR31029">
    <property type="entry name" value="CYCLIN-DEPENDENT KINASE-LIKE PROTEIN"/>
    <property type="match status" value="1"/>
</dbReference>
<keyword evidence="2" id="KW-1185">Reference proteome</keyword>
<dbReference type="AlphaFoldDB" id="A0A6G1C704"/>
<dbReference type="OrthoDB" id="785851at2759"/>
<dbReference type="EMBL" id="SPHZ02000010">
    <property type="protein sequence ID" value="KAF0895940.1"/>
    <property type="molecule type" value="Genomic_DNA"/>
</dbReference>
<accession>A0A6G1C704</accession>
<evidence type="ECO:0000313" key="1">
    <source>
        <dbReference type="EMBL" id="KAF0895940.1"/>
    </source>
</evidence>
<reference evidence="1 2" key="1">
    <citation type="submission" date="2019-11" db="EMBL/GenBank/DDBJ databases">
        <title>Whole genome sequence of Oryza granulata.</title>
        <authorList>
            <person name="Li W."/>
        </authorList>
    </citation>
    <scope>NUCLEOTIDE SEQUENCE [LARGE SCALE GENOMIC DNA]</scope>
    <source>
        <strain evidence="2">cv. Menghai</strain>
        <tissue evidence="1">Leaf</tissue>
    </source>
</reference>
<gene>
    <name evidence="1" type="ORF">E2562_018015</name>
</gene>
<dbReference type="Proteomes" id="UP000479710">
    <property type="component" value="Unassembled WGS sequence"/>
</dbReference>
<proteinExistence type="predicted"/>
<evidence type="ECO:0000313" key="2">
    <source>
        <dbReference type="Proteomes" id="UP000479710"/>
    </source>
</evidence>
<comment type="caution">
    <text evidence="1">The sequence shown here is derived from an EMBL/GenBank/DDBJ whole genome shotgun (WGS) entry which is preliminary data.</text>
</comment>